<evidence type="ECO:0000313" key="3">
    <source>
        <dbReference type="EMBL" id="ADJ23786.1"/>
    </source>
</evidence>
<dbReference type="AlphaFoldDB" id="D8JPQ2"/>
<dbReference type="InterPro" id="IPR050879">
    <property type="entry name" value="Acyltransferase_3"/>
</dbReference>
<evidence type="ECO:0000256" key="1">
    <source>
        <dbReference type="SAM" id="Phobius"/>
    </source>
</evidence>
<dbReference type="Proteomes" id="UP000002033">
    <property type="component" value="Chromosome"/>
</dbReference>
<keyword evidence="1" id="KW-1133">Transmembrane helix</keyword>
<dbReference type="KEGG" id="hdn:Hden_1985"/>
<dbReference type="GO" id="GO:0016020">
    <property type="term" value="C:membrane"/>
    <property type="evidence" value="ECO:0007669"/>
    <property type="project" value="TreeGrafter"/>
</dbReference>
<feature type="transmembrane region" description="Helical" evidence="1">
    <location>
        <begin position="222"/>
        <end position="239"/>
    </location>
</feature>
<keyword evidence="1" id="KW-0472">Membrane</keyword>
<organism evidence="3 4">
    <name type="scientific">Hyphomicrobium denitrificans (strain ATCC 51888 / DSM 1869 / NCIMB 11706 / TK 0415)</name>
    <dbReference type="NCBI Taxonomy" id="582899"/>
    <lineage>
        <taxon>Bacteria</taxon>
        <taxon>Pseudomonadati</taxon>
        <taxon>Pseudomonadota</taxon>
        <taxon>Alphaproteobacteria</taxon>
        <taxon>Hyphomicrobiales</taxon>
        <taxon>Hyphomicrobiaceae</taxon>
        <taxon>Hyphomicrobium</taxon>
    </lineage>
</organism>
<dbReference type="eggNOG" id="COG1835">
    <property type="taxonomic scope" value="Bacteria"/>
</dbReference>
<evidence type="ECO:0000313" key="4">
    <source>
        <dbReference type="Proteomes" id="UP000002033"/>
    </source>
</evidence>
<reference evidence="4" key="1">
    <citation type="journal article" date="2011" name="J. Bacteriol.">
        <title>Genome sequences of eight morphologically diverse alphaproteobacteria.</title>
        <authorList>
            <consortium name="US DOE Joint Genome Institute"/>
            <person name="Brown P.J."/>
            <person name="Kysela D.T."/>
            <person name="Buechlein A."/>
            <person name="Hemmerich C."/>
            <person name="Brun Y.V."/>
        </authorList>
    </citation>
    <scope>NUCLEOTIDE SEQUENCE [LARGE SCALE GENOMIC DNA]</scope>
    <source>
        <strain evidence="4">ATCC 51888 / DSM 1869 / NCIB 11706 / TK 0415</strain>
    </source>
</reference>
<keyword evidence="4" id="KW-1185">Reference proteome</keyword>
<dbReference type="STRING" id="582899.Hden_1985"/>
<feature type="transmembrane region" description="Helical" evidence="1">
    <location>
        <begin position="323"/>
        <end position="344"/>
    </location>
</feature>
<feature type="transmembrane region" description="Helical" evidence="1">
    <location>
        <begin position="98"/>
        <end position="117"/>
    </location>
</feature>
<proteinExistence type="predicted"/>
<dbReference type="GO" id="GO:0000271">
    <property type="term" value="P:polysaccharide biosynthetic process"/>
    <property type="evidence" value="ECO:0007669"/>
    <property type="project" value="TreeGrafter"/>
</dbReference>
<sequence>MTIHTHLASSPRLADILSPDRNSFGVLRFAMATLVLVSHSYLYAAGTSVAEPLQPWLGRSLGECAVRVFFILSGVMVAQSFDRSRSLVDFTVARGLRIFPALIVCVLAVAFVLGPVVSTLPAGAYFKSTELYGYVVKTLTLATGSAPLPGVFETNAYADYVNSSLWTLKYEVACYVALGLLGVAGLFDEKLRWFAAAGLGAIVATVSLSLPANPDDYGFTQNLRYFVVYFYGGVLAYLLRDYLRISGALLLPLFLMFIASVQTSFAEVGAMLFLGYGALWAATKTWGPLRGLCNRTDASFGIYIFAGPVQQALLWLFPAISPVVLTLVAFAIVLPLAIASWRFVEKPSLQLRPVVTNWIRTAGRRALPIFG</sequence>
<gene>
    <name evidence="3" type="ordered locus">Hden_1985</name>
</gene>
<dbReference type="HOGENOM" id="CLU_005679_0_1_5"/>
<keyword evidence="3" id="KW-0808">Transferase</keyword>
<dbReference type="GO" id="GO:0016747">
    <property type="term" value="F:acyltransferase activity, transferring groups other than amino-acyl groups"/>
    <property type="evidence" value="ECO:0007669"/>
    <property type="project" value="InterPro"/>
</dbReference>
<feature type="transmembrane region" description="Helical" evidence="1">
    <location>
        <begin position="26"/>
        <end position="44"/>
    </location>
</feature>
<accession>D8JPQ2</accession>
<protein>
    <submittedName>
        <fullName evidence="3">Acyltransferase 3</fullName>
    </submittedName>
</protein>
<name>D8JPQ2_HYPDA</name>
<feature type="transmembrane region" description="Helical" evidence="1">
    <location>
        <begin position="168"/>
        <end position="186"/>
    </location>
</feature>
<keyword evidence="3" id="KW-0012">Acyltransferase</keyword>
<keyword evidence="1" id="KW-0812">Transmembrane</keyword>
<dbReference type="InterPro" id="IPR002656">
    <property type="entry name" value="Acyl_transf_3_dom"/>
</dbReference>
<dbReference type="EMBL" id="CP002083">
    <property type="protein sequence ID" value="ADJ23786.1"/>
    <property type="molecule type" value="Genomic_DNA"/>
</dbReference>
<dbReference type="OrthoDB" id="9767863at2"/>
<dbReference type="PANTHER" id="PTHR23028:SF131">
    <property type="entry name" value="BLR2367 PROTEIN"/>
    <property type="match status" value="1"/>
</dbReference>
<evidence type="ECO:0000259" key="2">
    <source>
        <dbReference type="Pfam" id="PF01757"/>
    </source>
</evidence>
<feature type="transmembrane region" description="Helical" evidence="1">
    <location>
        <begin position="56"/>
        <end position="78"/>
    </location>
</feature>
<dbReference type="PANTHER" id="PTHR23028">
    <property type="entry name" value="ACETYLTRANSFERASE"/>
    <property type="match status" value="1"/>
</dbReference>
<feature type="domain" description="Acyltransferase 3" evidence="2">
    <location>
        <begin position="24"/>
        <end position="341"/>
    </location>
</feature>
<dbReference type="Pfam" id="PF01757">
    <property type="entry name" value="Acyl_transf_3"/>
    <property type="match status" value="1"/>
</dbReference>
<dbReference type="RefSeq" id="WP_013215945.1">
    <property type="nucleotide sequence ID" value="NC_014313.1"/>
</dbReference>
<feature type="transmembrane region" description="Helical" evidence="1">
    <location>
        <begin position="193"/>
        <end position="210"/>
    </location>
</feature>